<proteinExistence type="inferred from homology"/>
<accession>F7VH84</accession>
<name>F7VH84_9PROT</name>
<evidence type="ECO:0000259" key="5">
    <source>
        <dbReference type="PROSITE" id="PS50931"/>
    </source>
</evidence>
<dbReference type="InterPro" id="IPR036388">
    <property type="entry name" value="WH-like_DNA-bd_sf"/>
</dbReference>
<dbReference type="Pfam" id="PF03466">
    <property type="entry name" value="LysR_substrate"/>
    <property type="match status" value="1"/>
</dbReference>
<feature type="domain" description="HTH lysR-type" evidence="5">
    <location>
        <begin position="19"/>
        <end position="76"/>
    </location>
</feature>
<dbReference type="Pfam" id="PF00126">
    <property type="entry name" value="HTH_1"/>
    <property type="match status" value="1"/>
</dbReference>
<dbReference type="SUPFAM" id="SSF46785">
    <property type="entry name" value="Winged helix' DNA-binding domain"/>
    <property type="match status" value="1"/>
</dbReference>
<evidence type="ECO:0000313" key="6">
    <source>
        <dbReference type="EMBL" id="GAA09729.1"/>
    </source>
</evidence>
<dbReference type="Gene3D" id="1.10.10.10">
    <property type="entry name" value="Winged helix-like DNA-binding domain superfamily/Winged helix DNA-binding domain"/>
    <property type="match status" value="1"/>
</dbReference>
<dbReference type="InterPro" id="IPR036390">
    <property type="entry name" value="WH_DNA-bd_sf"/>
</dbReference>
<dbReference type="EMBL" id="BABS01000116">
    <property type="protein sequence ID" value="GAA09729.1"/>
    <property type="molecule type" value="Genomic_DNA"/>
</dbReference>
<comment type="similarity">
    <text evidence="1">Belongs to the LysR transcriptional regulatory family.</text>
</comment>
<dbReference type="PANTHER" id="PTHR30427">
    <property type="entry name" value="TRANSCRIPTIONAL ACTIVATOR PROTEIN LYSR"/>
    <property type="match status" value="1"/>
</dbReference>
<dbReference type="InterPro" id="IPR005119">
    <property type="entry name" value="LysR_subst-bd"/>
</dbReference>
<dbReference type="PROSITE" id="PS50931">
    <property type="entry name" value="HTH_LYSR"/>
    <property type="match status" value="1"/>
</dbReference>
<dbReference type="GO" id="GO:0043565">
    <property type="term" value="F:sequence-specific DNA binding"/>
    <property type="evidence" value="ECO:0007669"/>
    <property type="project" value="TreeGrafter"/>
</dbReference>
<comment type="caution">
    <text evidence="6">The sequence shown here is derived from an EMBL/GenBank/DDBJ whole genome shotgun (WGS) entry which is preliminary data.</text>
</comment>
<dbReference type="Proteomes" id="UP000004319">
    <property type="component" value="Unassembled WGS sequence"/>
</dbReference>
<sequence>MVAKHKLRHIMRIMNSIHLTIANLNAFVAVVSSGSVTEAARLTERSQPSITRAIQELEGVVGFQLFYRNGPRIYITSEGVQFYNEAQRVLNGLQHLQDRAAAIAQAAPRPFEIAAIPAIASTILPSALARVEASLMPHKFLLSQMPAESVLQSVAHGAAELGVTSFPLDHPGVDVLWAAEAGCVAVVPESSPLARHKRIKLKDLAGTKLIATSNPFRLRPRLQELFAQHGLSFVPGIDTTASLPAMAAARAGLGVAIVDPVSAYGCPLQGVVVRPLSHTVTFRFAVVARVATPVRPVLVGLSHQLHTVAQEILPDFRRLTSWGAVKKELSSSTERKGIKQ</sequence>
<dbReference type="InterPro" id="IPR000847">
    <property type="entry name" value="LysR_HTH_N"/>
</dbReference>
<dbReference type="GO" id="GO:0003700">
    <property type="term" value="F:DNA-binding transcription factor activity"/>
    <property type="evidence" value="ECO:0007669"/>
    <property type="project" value="InterPro"/>
</dbReference>
<dbReference type="Gene3D" id="3.40.190.290">
    <property type="match status" value="1"/>
</dbReference>
<organism evidence="6 7">
    <name type="scientific">Acetobacter tropicalis NBRC 101654</name>
    <dbReference type="NCBI Taxonomy" id="749388"/>
    <lineage>
        <taxon>Bacteria</taxon>
        <taxon>Pseudomonadati</taxon>
        <taxon>Pseudomonadota</taxon>
        <taxon>Alphaproteobacteria</taxon>
        <taxon>Acetobacterales</taxon>
        <taxon>Acetobacteraceae</taxon>
        <taxon>Acetobacter</taxon>
    </lineage>
</organism>
<evidence type="ECO:0000313" key="7">
    <source>
        <dbReference type="Proteomes" id="UP000004319"/>
    </source>
</evidence>
<evidence type="ECO:0000256" key="2">
    <source>
        <dbReference type="ARBA" id="ARBA00023015"/>
    </source>
</evidence>
<reference evidence="6 7" key="1">
    <citation type="journal article" date="2011" name="Biochem. Biophys. Res. Commun.">
        <title>Increased number of Arginine-based salt bridges contributes to the thermotolerance of thermotolerant acetic acid bacteria, Acetobacter tropicalis SKU1100.</title>
        <authorList>
            <person name="Matsutani M."/>
            <person name="Hirakawa H."/>
            <person name="Nishikura M."/>
            <person name="Soemphol W."/>
            <person name="Ali I.A.I."/>
            <person name="Yakushi T."/>
            <person name="Matsushita K."/>
        </authorList>
    </citation>
    <scope>NUCLEOTIDE SEQUENCE [LARGE SCALE GENOMIC DNA]</scope>
    <source>
        <strain evidence="6 7">NBRC 101654</strain>
    </source>
</reference>
<protein>
    <submittedName>
        <fullName evidence="6">Transcriptional regulator LysR</fullName>
    </submittedName>
</protein>
<dbReference type="PANTHER" id="PTHR30427:SF1">
    <property type="entry name" value="TRANSCRIPTIONAL ACTIVATOR PROTEIN LYSR"/>
    <property type="match status" value="1"/>
</dbReference>
<evidence type="ECO:0000256" key="4">
    <source>
        <dbReference type="ARBA" id="ARBA00023163"/>
    </source>
</evidence>
<keyword evidence="4" id="KW-0804">Transcription</keyword>
<dbReference type="GO" id="GO:0010628">
    <property type="term" value="P:positive regulation of gene expression"/>
    <property type="evidence" value="ECO:0007669"/>
    <property type="project" value="TreeGrafter"/>
</dbReference>
<gene>
    <name evidence="6" type="ORF">ATPR_2733</name>
</gene>
<dbReference type="AlphaFoldDB" id="F7VH84"/>
<keyword evidence="3" id="KW-0238">DNA-binding</keyword>
<evidence type="ECO:0000256" key="1">
    <source>
        <dbReference type="ARBA" id="ARBA00009437"/>
    </source>
</evidence>
<dbReference type="SUPFAM" id="SSF53850">
    <property type="entry name" value="Periplasmic binding protein-like II"/>
    <property type="match status" value="1"/>
</dbReference>
<keyword evidence="2" id="KW-0805">Transcription regulation</keyword>
<evidence type="ECO:0000256" key="3">
    <source>
        <dbReference type="ARBA" id="ARBA00023125"/>
    </source>
</evidence>